<dbReference type="GO" id="GO:0005829">
    <property type="term" value="C:cytosol"/>
    <property type="evidence" value="ECO:0007669"/>
    <property type="project" value="TreeGrafter"/>
</dbReference>
<evidence type="ECO:0000313" key="1">
    <source>
        <dbReference type="EMBL" id="GFR66087.1"/>
    </source>
</evidence>
<sequence>MQYQYLNVLQDLVKSYNNFYHHGIKRSPVSVNRQSQEEVWQNLYGPSHTKIKNPKLRVGDTVSVESGFWVEHHPISTLTDTGPVEFVVNGSGEEYIDLPKTYLHVRGKVTKSDGGALTDGDKVAPTNLFAQALFSQVDVSLNGHLTTPSQNTYPWRCYLESLLSYGPDTLQSQPVLSGLCRDTAGELDVMDGDKNKGFVTRAKWVEESKECDMVCRVHADIFHQEKLLINGVSLKLRFVRSKDAPVLLAPDNQSGYRFKLTQASLYVRRCKVNPAIVLAYEKTHQSGTAKYPIKRVEVKAFSVGQGQLSFVEDNLFTGQVPKRLIFGMVDSASFNGTYEKNPFHFKHNLINYLSLCVDGRQVPSKPLTPVFDKGLWARSYMSVFEGTGTAWKDKGFDISYDEYGKGYTLFCFDLTPTLTNGCSGEVELVKSGVVRLEARFSQALQQPIHVVVYAEWDGLIEIHRSREVFADFTP</sequence>
<gene>
    <name evidence="1" type="ORF">ElyMa_003675300</name>
</gene>
<dbReference type="InterPro" id="IPR000358">
    <property type="entry name" value="RNR_small_fam"/>
</dbReference>
<comment type="caution">
    <text evidence="1">The sequence shown here is derived from an EMBL/GenBank/DDBJ whole genome shotgun (WGS) entry which is preliminary data.</text>
</comment>
<dbReference type="GO" id="GO:0004748">
    <property type="term" value="F:ribonucleoside-diphosphate reductase activity, thioredoxin disulfide as acceptor"/>
    <property type="evidence" value="ECO:0007669"/>
    <property type="project" value="TreeGrafter"/>
</dbReference>
<dbReference type="PANTHER" id="PTHR23409">
    <property type="entry name" value="RIBONUCLEOSIDE-DIPHOSPHATE REDUCTASE SMALL CHAIN"/>
    <property type="match status" value="1"/>
</dbReference>
<accession>A0AAV4EYQ0</accession>
<organism evidence="1 2">
    <name type="scientific">Elysia marginata</name>
    <dbReference type="NCBI Taxonomy" id="1093978"/>
    <lineage>
        <taxon>Eukaryota</taxon>
        <taxon>Metazoa</taxon>
        <taxon>Spiralia</taxon>
        <taxon>Lophotrochozoa</taxon>
        <taxon>Mollusca</taxon>
        <taxon>Gastropoda</taxon>
        <taxon>Heterobranchia</taxon>
        <taxon>Euthyneura</taxon>
        <taxon>Panpulmonata</taxon>
        <taxon>Sacoglossa</taxon>
        <taxon>Placobranchoidea</taxon>
        <taxon>Plakobranchidae</taxon>
        <taxon>Elysia</taxon>
    </lineage>
</organism>
<keyword evidence="2" id="KW-1185">Reference proteome</keyword>
<evidence type="ECO:0000313" key="2">
    <source>
        <dbReference type="Proteomes" id="UP000762676"/>
    </source>
</evidence>
<dbReference type="Proteomes" id="UP000762676">
    <property type="component" value="Unassembled WGS sequence"/>
</dbReference>
<protein>
    <submittedName>
        <fullName evidence="1">Uncharacterized protein</fullName>
    </submittedName>
</protein>
<proteinExistence type="predicted"/>
<name>A0AAV4EYQ0_9GAST</name>
<reference evidence="1 2" key="1">
    <citation type="journal article" date="2021" name="Elife">
        <title>Chloroplast acquisition without the gene transfer in kleptoplastic sea slugs, Plakobranchus ocellatus.</title>
        <authorList>
            <person name="Maeda T."/>
            <person name="Takahashi S."/>
            <person name="Yoshida T."/>
            <person name="Shimamura S."/>
            <person name="Takaki Y."/>
            <person name="Nagai Y."/>
            <person name="Toyoda A."/>
            <person name="Suzuki Y."/>
            <person name="Arimoto A."/>
            <person name="Ishii H."/>
            <person name="Satoh N."/>
            <person name="Nishiyama T."/>
            <person name="Hasebe M."/>
            <person name="Maruyama T."/>
            <person name="Minagawa J."/>
            <person name="Obokata J."/>
            <person name="Shigenobu S."/>
        </authorList>
    </citation>
    <scope>NUCLEOTIDE SEQUENCE [LARGE SCALE GENOMIC DNA]</scope>
</reference>
<dbReference type="AlphaFoldDB" id="A0AAV4EYQ0"/>
<dbReference type="EMBL" id="BMAT01007516">
    <property type="protein sequence ID" value="GFR66087.1"/>
    <property type="molecule type" value="Genomic_DNA"/>
</dbReference>
<dbReference type="PANTHER" id="PTHR23409:SF21">
    <property type="entry name" value="CAPSID PROTEIN"/>
    <property type="match status" value="1"/>
</dbReference>
<dbReference type="GO" id="GO:0009263">
    <property type="term" value="P:deoxyribonucleotide biosynthetic process"/>
    <property type="evidence" value="ECO:0007669"/>
    <property type="project" value="InterPro"/>
</dbReference>